<organism evidence="3 4">
    <name type="scientific">Magallana gigas</name>
    <name type="common">Pacific oyster</name>
    <name type="synonym">Crassostrea gigas</name>
    <dbReference type="NCBI Taxonomy" id="29159"/>
    <lineage>
        <taxon>Eukaryota</taxon>
        <taxon>Metazoa</taxon>
        <taxon>Spiralia</taxon>
        <taxon>Lophotrochozoa</taxon>
        <taxon>Mollusca</taxon>
        <taxon>Bivalvia</taxon>
        <taxon>Autobranchia</taxon>
        <taxon>Pteriomorphia</taxon>
        <taxon>Ostreida</taxon>
        <taxon>Ostreoidea</taxon>
        <taxon>Ostreidae</taxon>
        <taxon>Magallana</taxon>
    </lineage>
</organism>
<dbReference type="AlphaFoldDB" id="A0A8W8MFE0"/>
<evidence type="ECO:0000313" key="4">
    <source>
        <dbReference type="Proteomes" id="UP000005408"/>
    </source>
</evidence>
<accession>A0A8W8MFE0</accession>
<reference evidence="3" key="1">
    <citation type="submission" date="2022-08" db="UniProtKB">
        <authorList>
            <consortium name="EnsemblMetazoa"/>
        </authorList>
    </citation>
    <scope>IDENTIFICATION</scope>
    <source>
        <strain evidence="3">05x7-T-G4-1.051#20</strain>
    </source>
</reference>
<evidence type="ECO:0000256" key="1">
    <source>
        <dbReference type="SAM" id="Coils"/>
    </source>
</evidence>
<evidence type="ECO:0000313" key="3">
    <source>
        <dbReference type="EnsemblMetazoa" id="G32692.1:cds"/>
    </source>
</evidence>
<keyword evidence="4" id="KW-1185">Reference proteome</keyword>
<dbReference type="Proteomes" id="UP000005408">
    <property type="component" value="Unassembled WGS sequence"/>
</dbReference>
<sequence>HAKMNNIHNQPPKENNEEGRKRNSLMNSPEEIIEWILRQIEETREKNARCMSEIENRQKRIRFIYEFINQKMLDLEDSIEDIINDLYYAEQERY</sequence>
<feature type="region of interest" description="Disordered" evidence="2">
    <location>
        <begin position="1"/>
        <end position="26"/>
    </location>
</feature>
<protein>
    <submittedName>
        <fullName evidence="3">Uncharacterized protein</fullName>
    </submittedName>
</protein>
<evidence type="ECO:0000256" key="2">
    <source>
        <dbReference type="SAM" id="MobiDB-lite"/>
    </source>
</evidence>
<feature type="compositionally biased region" description="Polar residues" evidence="2">
    <location>
        <begin position="1"/>
        <end position="13"/>
    </location>
</feature>
<feature type="coiled-coil region" evidence="1">
    <location>
        <begin position="40"/>
        <end position="85"/>
    </location>
</feature>
<keyword evidence="1" id="KW-0175">Coiled coil</keyword>
<name>A0A8W8MFE0_MAGGI</name>
<proteinExistence type="predicted"/>
<dbReference type="EnsemblMetazoa" id="G32692.1">
    <property type="protein sequence ID" value="G32692.1:cds"/>
    <property type="gene ID" value="G32692"/>
</dbReference>